<protein>
    <submittedName>
        <fullName evidence="1">Uncharacterized protein</fullName>
    </submittedName>
</protein>
<dbReference type="Gene3D" id="3.90.1720.10">
    <property type="entry name" value="endopeptidase domain like (from Nostoc punctiforme)"/>
    <property type="match status" value="1"/>
</dbReference>
<dbReference type="Proteomes" id="UP000245125">
    <property type="component" value="Unassembled WGS sequence"/>
</dbReference>
<sequence>MLYPIQELLGTWWTIITKRQWRANPLDDRHAMYCSSFVRYCYKEAGRDFLDSSVSVSNTTPEDVARAGQYNMVDYSQ</sequence>
<dbReference type="EMBL" id="OUUY01000098">
    <property type="protein sequence ID" value="SPQ01335.1"/>
    <property type="molecule type" value="Genomic_DNA"/>
</dbReference>
<name>A0A2U3QJ02_9BACT</name>
<keyword evidence="2" id="KW-1185">Reference proteome</keyword>
<proteinExistence type="predicted"/>
<evidence type="ECO:0000313" key="2">
    <source>
        <dbReference type="Proteomes" id="UP000245125"/>
    </source>
</evidence>
<gene>
    <name evidence="1" type="ORF">NBG4_500009</name>
</gene>
<accession>A0A2U3QJ02</accession>
<reference evidence="2" key="1">
    <citation type="submission" date="2018-03" db="EMBL/GenBank/DDBJ databases">
        <authorList>
            <person name="Zecchin S."/>
        </authorList>
    </citation>
    <scope>NUCLEOTIDE SEQUENCE [LARGE SCALE GENOMIC DNA]</scope>
</reference>
<dbReference type="AlphaFoldDB" id="A0A2U3QJ02"/>
<organism evidence="1 2">
    <name type="scientific">Candidatus Sulfobium mesophilum</name>
    <dbReference type="NCBI Taxonomy" id="2016548"/>
    <lineage>
        <taxon>Bacteria</taxon>
        <taxon>Pseudomonadati</taxon>
        <taxon>Nitrospirota</taxon>
        <taxon>Nitrospiria</taxon>
        <taxon>Nitrospirales</taxon>
        <taxon>Nitrospiraceae</taxon>
        <taxon>Candidatus Sulfobium</taxon>
    </lineage>
</organism>
<dbReference type="SUPFAM" id="SSF54001">
    <property type="entry name" value="Cysteine proteinases"/>
    <property type="match status" value="1"/>
</dbReference>
<dbReference type="InterPro" id="IPR038765">
    <property type="entry name" value="Papain-like_cys_pep_sf"/>
</dbReference>
<evidence type="ECO:0000313" key="1">
    <source>
        <dbReference type="EMBL" id="SPQ01335.1"/>
    </source>
</evidence>